<keyword evidence="3" id="KW-1185">Reference proteome</keyword>
<protein>
    <submittedName>
        <fullName evidence="2">Uncharacterized protein</fullName>
    </submittedName>
</protein>
<dbReference type="AlphaFoldDB" id="A0A9P6I149"/>
<dbReference type="Proteomes" id="UP000781932">
    <property type="component" value="Unassembled WGS sequence"/>
</dbReference>
<accession>A0A9P6I149</accession>
<gene>
    <name evidence="2" type="ORF">CkaCkLH20_07198</name>
</gene>
<dbReference type="EMBL" id="JAATWM020000022">
    <property type="protein sequence ID" value="KAF9875378.1"/>
    <property type="molecule type" value="Genomic_DNA"/>
</dbReference>
<reference evidence="2" key="1">
    <citation type="submission" date="2020-03" db="EMBL/GenBank/DDBJ databases">
        <authorList>
            <person name="He L."/>
        </authorList>
    </citation>
    <scope>NUCLEOTIDE SEQUENCE</scope>
    <source>
        <strain evidence="2">CkLH20</strain>
    </source>
</reference>
<dbReference type="OrthoDB" id="5062850at2759"/>
<evidence type="ECO:0000256" key="1">
    <source>
        <dbReference type="SAM" id="MobiDB-lite"/>
    </source>
</evidence>
<dbReference type="GeneID" id="62162989"/>
<feature type="region of interest" description="Disordered" evidence="1">
    <location>
        <begin position="475"/>
        <end position="514"/>
    </location>
</feature>
<name>A0A9P6I149_9PEZI</name>
<organism evidence="2 3">
    <name type="scientific">Colletotrichum karsti</name>
    <dbReference type="NCBI Taxonomy" id="1095194"/>
    <lineage>
        <taxon>Eukaryota</taxon>
        <taxon>Fungi</taxon>
        <taxon>Dikarya</taxon>
        <taxon>Ascomycota</taxon>
        <taxon>Pezizomycotina</taxon>
        <taxon>Sordariomycetes</taxon>
        <taxon>Hypocreomycetidae</taxon>
        <taxon>Glomerellales</taxon>
        <taxon>Glomerellaceae</taxon>
        <taxon>Colletotrichum</taxon>
        <taxon>Colletotrichum boninense species complex</taxon>
    </lineage>
</organism>
<reference evidence="2" key="2">
    <citation type="submission" date="2020-11" db="EMBL/GenBank/DDBJ databases">
        <title>Whole genome sequencing of Colletotrichum sp.</title>
        <authorList>
            <person name="Li H."/>
        </authorList>
    </citation>
    <scope>NUCLEOTIDE SEQUENCE</scope>
    <source>
        <strain evidence="2">CkLH20</strain>
    </source>
</reference>
<dbReference type="RefSeq" id="XP_038744839.1">
    <property type="nucleotide sequence ID" value="XM_038889915.1"/>
</dbReference>
<evidence type="ECO:0000313" key="3">
    <source>
        <dbReference type="Proteomes" id="UP000781932"/>
    </source>
</evidence>
<feature type="compositionally biased region" description="Acidic residues" evidence="1">
    <location>
        <begin position="482"/>
        <end position="514"/>
    </location>
</feature>
<comment type="caution">
    <text evidence="2">The sequence shown here is derived from an EMBL/GenBank/DDBJ whole genome shotgun (WGS) entry which is preliminary data.</text>
</comment>
<evidence type="ECO:0000313" key="2">
    <source>
        <dbReference type="EMBL" id="KAF9875378.1"/>
    </source>
</evidence>
<proteinExistence type="predicted"/>
<sequence length="514" mass="58468">MAPESRFLALPREIRDAIYEHYVDVPGGYVCDTEKFVTRSLELRNQGVDSQSSTAGALRRADGRPTDFNLMYACKLTAQEMSGIALRRNTITFSTATSDEIRVLAARFDGLMSYGVGASYQGILHFAGHTIAEKDQADLKRKYPQFSPLLDLLKKKGDMSGDENLSQRNQVFKSGPYGEVPSTYRAFCRDALRAISLCQAGRECLDRHTPFSGHSRYGNPDPLRAIQRPIDHWIIPSQDDIKSLMSCYSGGSNDVDRVVRCRDRTKYRFSAAAVAIQFLKDFPPSSRIHVGERCRESWRGLPWALDSRQISRNIANWMAEASALVPAGMPPNSFTLVLDGQPVPEYCARIFQQVVQRDAAWQAAWIESQDRGILPSLPWLAQRHHELDPWYVEKHCRSIQGYVFHNFPQALEDMTNNRSIVRCNFDVGETWNVERLIREHEQWTQKEWIRGWNTHDPDIWYPEAPLPGLQAIFEENNLPLPDDYESSVDSDDPVSGDEDEDEDDDNDNGDDDVV</sequence>